<dbReference type="Pfam" id="PF10257">
    <property type="entry name" value="RAI16-like"/>
    <property type="match status" value="1"/>
</dbReference>
<dbReference type="GO" id="GO:0045022">
    <property type="term" value="P:early endosome to late endosome transport"/>
    <property type="evidence" value="ECO:0007669"/>
    <property type="project" value="TreeGrafter"/>
</dbReference>
<protein>
    <recommendedName>
        <fullName evidence="4">FTS and Hook-interacting protein</fullName>
    </recommendedName>
</protein>
<sequence>MSAPMRGTGLPKSRYCTSARQHHGAGRGQSEPIRIDPWSFSPWAANDHGGVARQHRCVQAAGLSGWVWGGAGCRPDDTQLSDQSAPAWMSWLSRLTPRGPGSRSSRNGAPCSPVTADPETCLMVFQNHWRQVSRWVLDQRVDSPGVGAGDDLTAVRNHTDQMLCLLAEERPGPGASMGPILELAVSENVLERLLQWHLRRGLDSDSQGALLKLFEMLMGRSQQPLLQHGAVLQPLLRLLATCADPHLGCPPALEASLVLLLNQVCVSLARQPGVLELLFRSAPAPQGPTNLLIFSLLVPFIHRDGPTGQQARDALLLVMATSADNQAMARYIAENSYFCPHRIIDRIDNESVALFGMKRGERAAAPHCPLRQALGAGDGPECAVLVSAAEDRGPRGRLARSAAGGLDGRVSLVLFMNSLEFCNAVIQVSHPLLRSQLVDYVHNGFLVPVMGPALHKSSVEEMIASTAYLDLFLRSVTETALLKTFLRFILLHRHDNDTILHTLLTRIGSNSRLCMVSLSLFRTLLALNCEDFMLELVLRYLIPCTHVMLSQRRAVKETDIYGKSADKFLSLIPECCRFDTVPPADREDDPAFWDKAVPGSPGTESPVHPKPSTPSRLVLFIRQQSSGGGGAPAPSPEGAPGSPRGGPSAALSPDSPLHQGPEGPDADTGYLEYLRDARRGIELCSWACRDWSAPYDGDEPSPGSVAPPPAPPTEAPTLPSGPGQQRAAAAAVAPPGQQRAAVVAAARSDWGSSDRDSGEWDITISKNCISLTPRTKKRSLQREAPLKHPAPAPPRAPPAPLHTLPGGSWGRRRCSTTGRGRRGRGRRPGARR</sequence>
<evidence type="ECO:0000313" key="2">
    <source>
        <dbReference type="EMBL" id="KAJ8388540.1"/>
    </source>
</evidence>
<comment type="caution">
    <text evidence="2">The sequence shown here is derived from an EMBL/GenBank/DDBJ whole genome shotgun (WGS) entry which is preliminary data.</text>
</comment>
<proteinExistence type="predicted"/>
<dbReference type="EMBL" id="JAINUG010000193">
    <property type="protein sequence ID" value="KAJ8388540.1"/>
    <property type="molecule type" value="Genomic_DNA"/>
</dbReference>
<feature type="region of interest" description="Disordered" evidence="1">
    <location>
        <begin position="94"/>
        <end position="113"/>
    </location>
</feature>
<dbReference type="GO" id="GO:0008333">
    <property type="term" value="P:endosome to lysosome transport"/>
    <property type="evidence" value="ECO:0007669"/>
    <property type="project" value="TreeGrafter"/>
</dbReference>
<feature type="region of interest" description="Disordered" evidence="1">
    <location>
        <begin position="691"/>
        <end position="832"/>
    </location>
</feature>
<dbReference type="PANTHER" id="PTHR21705:SF4">
    <property type="entry name" value="FHF COMPLEX SUBUNIT HOOK-INTERACTING PROTEIN 1B"/>
    <property type="match status" value="1"/>
</dbReference>
<feature type="compositionally biased region" description="Polar residues" evidence="1">
    <location>
        <begin position="764"/>
        <end position="773"/>
    </location>
</feature>
<keyword evidence="3" id="KW-1185">Reference proteome</keyword>
<dbReference type="GO" id="GO:0007040">
    <property type="term" value="P:lysosome organization"/>
    <property type="evidence" value="ECO:0007669"/>
    <property type="project" value="TreeGrafter"/>
</dbReference>
<feature type="compositionally biased region" description="Pro residues" evidence="1">
    <location>
        <begin position="705"/>
        <end position="714"/>
    </location>
</feature>
<feature type="compositionally biased region" description="Basic residues" evidence="1">
    <location>
        <begin position="810"/>
        <end position="832"/>
    </location>
</feature>
<gene>
    <name evidence="2" type="ORF">AAFF_G00132540</name>
</gene>
<dbReference type="PANTHER" id="PTHR21705">
    <property type="entry name" value="RAI16 PROTEIN-RELATED"/>
    <property type="match status" value="1"/>
</dbReference>
<dbReference type="GO" id="GO:0007032">
    <property type="term" value="P:endosome organization"/>
    <property type="evidence" value="ECO:0007669"/>
    <property type="project" value="TreeGrafter"/>
</dbReference>
<organism evidence="2 3">
    <name type="scientific">Aldrovandia affinis</name>
    <dbReference type="NCBI Taxonomy" id="143900"/>
    <lineage>
        <taxon>Eukaryota</taxon>
        <taxon>Metazoa</taxon>
        <taxon>Chordata</taxon>
        <taxon>Craniata</taxon>
        <taxon>Vertebrata</taxon>
        <taxon>Euteleostomi</taxon>
        <taxon>Actinopterygii</taxon>
        <taxon>Neopterygii</taxon>
        <taxon>Teleostei</taxon>
        <taxon>Notacanthiformes</taxon>
        <taxon>Halosauridae</taxon>
        <taxon>Aldrovandia</taxon>
    </lineage>
</organism>
<accession>A0AAD7RQS7</accession>
<name>A0AAD7RQS7_9TELE</name>
<evidence type="ECO:0000313" key="3">
    <source>
        <dbReference type="Proteomes" id="UP001221898"/>
    </source>
</evidence>
<dbReference type="AlphaFoldDB" id="A0AAD7RQS7"/>
<reference evidence="2" key="1">
    <citation type="journal article" date="2023" name="Science">
        <title>Genome structures resolve the early diversification of teleost fishes.</title>
        <authorList>
            <person name="Parey E."/>
            <person name="Louis A."/>
            <person name="Montfort J."/>
            <person name="Bouchez O."/>
            <person name="Roques C."/>
            <person name="Iampietro C."/>
            <person name="Lluch J."/>
            <person name="Castinel A."/>
            <person name="Donnadieu C."/>
            <person name="Desvignes T."/>
            <person name="Floi Bucao C."/>
            <person name="Jouanno E."/>
            <person name="Wen M."/>
            <person name="Mejri S."/>
            <person name="Dirks R."/>
            <person name="Jansen H."/>
            <person name="Henkel C."/>
            <person name="Chen W.J."/>
            <person name="Zahm M."/>
            <person name="Cabau C."/>
            <person name="Klopp C."/>
            <person name="Thompson A.W."/>
            <person name="Robinson-Rechavi M."/>
            <person name="Braasch I."/>
            <person name="Lecointre G."/>
            <person name="Bobe J."/>
            <person name="Postlethwait J.H."/>
            <person name="Berthelot C."/>
            <person name="Roest Crollius H."/>
            <person name="Guiguen Y."/>
        </authorList>
    </citation>
    <scope>NUCLEOTIDE SEQUENCE</scope>
    <source>
        <strain evidence="2">NC1722</strain>
    </source>
</reference>
<evidence type="ECO:0008006" key="4">
    <source>
        <dbReference type="Google" id="ProtNLM"/>
    </source>
</evidence>
<feature type="region of interest" description="Disordered" evidence="1">
    <location>
        <begin position="587"/>
        <end position="669"/>
    </location>
</feature>
<dbReference type="GO" id="GO:0070695">
    <property type="term" value="C:FHF complex"/>
    <property type="evidence" value="ECO:0007669"/>
    <property type="project" value="TreeGrafter"/>
</dbReference>
<feature type="compositionally biased region" description="Pro residues" evidence="1">
    <location>
        <begin position="788"/>
        <end position="800"/>
    </location>
</feature>
<dbReference type="Proteomes" id="UP001221898">
    <property type="component" value="Unassembled WGS sequence"/>
</dbReference>
<dbReference type="InterPro" id="IPR019384">
    <property type="entry name" value="FHIP"/>
</dbReference>
<evidence type="ECO:0000256" key="1">
    <source>
        <dbReference type="SAM" id="MobiDB-lite"/>
    </source>
</evidence>
<feature type="compositionally biased region" description="Low complexity" evidence="1">
    <location>
        <begin position="636"/>
        <end position="653"/>
    </location>
</feature>
<feature type="region of interest" description="Disordered" evidence="1">
    <location>
        <begin position="1"/>
        <end position="34"/>
    </location>
</feature>
<feature type="compositionally biased region" description="Low complexity" evidence="1">
    <location>
        <begin position="715"/>
        <end position="751"/>
    </location>
</feature>